<dbReference type="Gene3D" id="2.60.120.10">
    <property type="entry name" value="Jelly Rolls"/>
    <property type="match status" value="1"/>
</dbReference>
<dbReference type="OrthoDB" id="9787988at2"/>
<protein>
    <submittedName>
        <fullName evidence="5">AraC family transcriptional regulator</fullName>
    </submittedName>
</protein>
<dbReference type="AlphaFoldDB" id="A0A2T5JB66"/>
<dbReference type="InterPro" id="IPR014710">
    <property type="entry name" value="RmlC-like_jellyroll"/>
</dbReference>
<dbReference type="InterPro" id="IPR011051">
    <property type="entry name" value="RmlC_Cupin_sf"/>
</dbReference>
<dbReference type="PRINTS" id="PR00032">
    <property type="entry name" value="HTHARAC"/>
</dbReference>
<name>A0A2T5JB66_9SPHI</name>
<dbReference type="SMART" id="SM00342">
    <property type="entry name" value="HTH_ARAC"/>
    <property type="match status" value="1"/>
</dbReference>
<gene>
    <name evidence="5" type="ORF">C8P68_103281</name>
</gene>
<dbReference type="InterPro" id="IPR018060">
    <property type="entry name" value="HTH_AraC"/>
</dbReference>
<dbReference type="Pfam" id="PF02311">
    <property type="entry name" value="AraC_binding"/>
    <property type="match status" value="1"/>
</dbReference>
<reference evidence="5 6" key="1">
    <citation type="submission" date="2018-04" db="EMBL/GenBank/DDBJ databases">
        <title>Genomic Encyclopedia of Archaeal and Bacterial Type Strains, Phase II (KMG-II): from individual species to whole genera.</title>
        <authorList>
            <person name="Goeker M."/>
        </authorList>
    </citation>
    <scope>NUCLEOTIDE SEQUENCE [LARGE SCALE GENOMIC DNA]</scope>
    <source>
        <strain evidence="5 6">DSM 26809</strain>
    </source>
</reference>
<proteinExistence type="predicted"/>
<dbReference type="GO" id="GO:0003700">
    <property type="term" value="F:DNA-binding transcription factor activity"/>
    <property type="evidence" value="ECO:0007669"/>
    <property type="project" value="InterPro"/>
</dbReference>
<dbReference type="Gene3D" id="1.10.10.60">
    <property type="entry name" value="Homeodomain-like"/>
    <property type="match status" value="2"/>
</dbReference>
<sequence length="293" mass="33632">MKPFLSQVVTRSDESYCVKQLFAEDYQEQWHHHPELELHYVIRGEGLRFIGDNISNFSDGEMVLLGAHLPHSWRFNTDMEGPPAQSIILQFGQNCMGPALNGLPEAYQLPVLFEKAKRGIVINGKAKAVLAGLMQRMLIADGLERIILLLSVLRTLTDDREQEAITLAENRIFSSEDADLNRLDQICQYTLSNFRRNISLKEVAASSNLNQTSFCRYFKLVTKKNYSSFLIQVRISQACRMLIDNRHTINVICYDCGFNNISNFYRHFKKVTGMTPSEYKQKYLTGYLRKVAS</sequence>
<feature type="domain" description="HTH araC/xylS-type" evidence="4">
    <location>
        <begin position="184"/>
        <end position="282"/>
    </location>
</feature>
<dbReference type="InterPro" id="IPR003313">
    <property type="entry name" value="AraC-bd"/>
</dbReference>
<dbReference type="PROSITE" id="PS00041">
    <property type="entry name" value="HTH_ARAC_FAMILY_1"/>
    <property type="match status" value="1"/>
</dbReference>
<dbReference type="PANTHER" id="PTHR43280">
    <property type="entry name" value="ARAC-FAMILY TRANSCRIPTIONAL REGULATOR"/>
    <property type="match status" value="1"/>
</dbReference>
<dbReference type="InterPro" id="IPR018062">
    <property type="entry name" value="HTH_AraC-typ_CS"/>
</dbReference>
<accession>A0A2T5JB66</accession>
<evidence type="ECO:0000256" key="2">
    <source>
        <dbReference type="ARBA" id="ARBA00023125"/>
    </source>
</evidence>
<dbReference type="RefSeq" id="WP_107828305.1">
    <property type="nucleotide sequence ID" value="NZ_CP160205.1"/>
</dbReference>
<evidence type="ECO:0000256" key="3">
    <source>
        <dbReference type="ARBA" id="ARBA00023163"/>
    </source>
</evidence>
<keyword evidence="3" id="KW-0804">Transcription</keyword>
<dbReference type="InterPro" id="IPR020449">
    <property type="entry name" value="Tscrpt_reg_AraC-type_HTH"/>
</dbReference>
<evidence type="ECO:0000313" key="5">
    <source>
        <dbReference type="EMBL" id="PTQ98121.1"/>
    </source>
</evidence>
<organism evidence="5 6">
    <name type="scientific">Mucilaginibacter yixingensis</name>
    <dbReference type="NCBI Taxonomy" id="1295612"/>
    <lineage>
        <taxon>Bacteria</taxon>
        <taxon>Pseudomonadati</taxon>
        <taxon>Bacteroidota</taxon>
        <taxon>Sphingobacteriia</taxon>
        <taxon>Sphingobacteriales</taxon>
        <taxon>Sphingobacteriaceae</taxon>
        <taxon>Mucilaginibacter</taxon>
    </lineage>
</organism>
<dbReference type="PANTHER" id="PTHR43280:SF27">
    <property type="entry name" value="TRANSCRIPTIONAL REGULATOR MTLR"/>
    <property type="match status" value="1"/>
</dbReference>
<evidence type="ECO:0000256" key="1">
    <source>
        <dbReference type="ARBA" id="ARBA00023015"/>
    </source>
</evidence>
<dbReference type="InterPro" id="IPR009057">
    <property type="entry name" value="Homeodomain-like_sf"/>
</dbReference>
<keyword evidence="1" id="KW-0805">Transcription regulation</keyword>
<dbReference type="PROSITE" id="PS01124">
    <property type="entry name" value="HTH_ARAC_FAMILY_2"/>
    <property type="match status" value="1"/>
</dbReference>
<dbReference type="SUPFAM" id="SSF46689">
    <property type="entry name" value="Homeodomain-like"/>
    <property type="match status" value="2"/>
</dbReference>
<dbReference type="SUPFAM" id="SSF51182">
    <property type="entry name" value="RmlC-like cupins"/>
    <property type="match status" value="1"/>
</dbReference>
<dbReference type="EMBL" id="QAOQ01000003">
    <property type="protein sequence ID" value="PTQ98121.1"/>
    <property type="molecule type" value="Genomic_DNA"/>
</dbReference>
<keyword evidence="6" id="KW-1185">Reference proteome</keyword>
<keyword evidence="2" id="KW-0238">DNA-binding</keyword>
<evidence type="ECO:0000259" key="4">
    <source>
        <dbReference type="PROSITE" id="PS01124"/>
    </source>
</evidence>
<evidence type="ECO:0000313" key="6">
    <source>
        <dbReference type="Proteomes" id="UP000244168"/>
    </source>
</evidence>
<dbReference type="Proteomes" id="UP000244168">
    <property type="component" value="Unassembled WGS sequence"/>
</dbReference>
<dbReference type="Pfam" id="PF12833">
    <property type="entry name" value="HTH_18"/>
    <property type="match status" value="1"/>
</dbReference>
<comment type="caution">
    <text evidence="5">The sequence shown here is derived from an EMBL/GenBank/DDBJ whole genome shotgun (WGS) entry which is preliminary data.</text>
</comment>
<dbReference type="GO" id="GO:0043565">
    <property type="term" value="F:sequence-specific DNA binding"/>
    <property type="evidence" value="ECO:0007669"/>
    <property type="project" value="InterPro"/>
</dbReference>